<feature type="transmembrane region" description="Helical" evidence="1">
    <location>
        <begin position="212"/>
        <end position="229"/>
    </location>
</feature>
<feature type="transmembrane region" description="Helical" evidence="1">
    <location>
        <begin position="14"/>
        <end position="34"/>
    </location>
</feature>
<keyword evidence="1" id="KW-0812">Transmembrane</keyword>
<name>A0A1H7A0Z5_9ACTN</name>
<protein>
    <recommendedName>
        <fullName evidence="4">ABC-type transport system involved in multi-copper enzyme maturation, permease component</fullName>
    </recommendedName>
</protein>
<sequence>MTSRIMRIELRRSAAAWIGLLMLVAGAGLLLVLLESFAGRWTQLAFAARSMLIVLLPLALAGGAWLGRRDARSRVGELFASTVRPRWQRVLPSAMAFAITIVSAYVLMLVVGAAWVVPTAGYYPLAAVGIAGVGALSLVAGGWLGLAAGRAVPRLVTAPALAVLGFLVVVLLPDWLTVRTGDAGDAPGAVLLSPTYPGGFDDFQTLPARVNLAQALWLAALAATGLLLSMLGRRTVALAVLPAVAGAAVTVPLMPTGGYGAASVFDREAMELVCDDDGPRVCMTRVHAGLLPDVIGPARQALTRLAAKLPDDAPVEAAESRQPTWWVLRAPAATRQPADTLVFAAPPIGSTGRADLSDASLLLAMVEAAWSQECDENPAGIIGFPESTSDPAIRLAAAWVLDQPLVPHDWWDPALREQMDQAYRMLIALPAQEQARRMSTARQAALDCQPDPLASLMLGQTP</sequence>
<dbReference type="STRING" id="1144548.SAMN05443287_105407"/>
<feature type="transmembrane region" description="Helical" evidence="1">
    <location>
        <begin position="94"/>
        <end position="116"/>
    </location>
</feature>
<feature type="transmembrane region" description="Helical" evidence="1">
    <location>
        <begin position="46"/>
        <end position="66"/>
    </location>
</feature>
<feature type="transmembrane region" description="Helical" evidence="1">
    <location>
        <begin position="236"/>
        <end position="254"/>
    </location>
</feature>
<evidence type="ECO:0000313" key="2">
    <source>
        <dbReference type="EMBL" id="SEJ59373.1"/>
    </source>
</evidence>
<dbReference type="OrthoDB" id="3402382at2"/>
<keyword evidence="3" id="KW-1185">Reference proteome</keyword>
<dbReference type="Proteomes" id="UP000198707">
    <property type="component" value="Unassembled WGS sequence"/>
</dbReference>
<proteinExistence type="predicted"/>
<keyword evidence="1" id="KW-1133">Transmembrane helix</keyword>
<reference evidence="3" key="1">
    <citation type="submission" date="2016-10" db="EMBL/GenBank/DDBJ databases">
        <authorList>
            <person name="Varghese N."/>
            <person name="Submissions S."/>
        </authorList>
    </citation>
    <scope>NUCLEOTIDE SEQUENCE [LARGE SCALE GENOMIC DNA]</scope>
    <source>
        <strain evidence="3">CGMCC 4.7038</strain>
    </source>
</reference>
<keyword evidence="1" id="KW-0472">Membrane</keyword>
<accession>A0A1H7A0Z5</accession>
<organism evidence="2 3">
    <name type="scientific">Micromonospora phaseoli</name>
    <dbReference type="NCBI Taxonomy" id="1144548"/>
    <lineage>
        <taxon>Bacteria</taxon>
        <taxon>Bacillati</taxon>
        <taxon>Actinomycetota</taxon>
        <taxon>Actinomycetes</taxon>
        <taxon>Micromonosporales</taxon>
        <taxon>Micromonosporaceae</taxon>
        <taxon>Micromonospora</taxon>
    </lineage>
</organism>
<evidence type="ECO:0000313" key="3">
    <source>
        <dbReference type="Proteomes" id="UP000198707"/>
    </source>
</evidence>
<feature type="transmembrane region" description="Helical" evidence="1">
    <location>
        <begin position="122"/>
        <end position="144"/>
    </location>
</feature>
<dbReference type="AlphaFoldDB" id="A0A1H7A0Z5"/>
<evidence type="ECO:0008006" key="4">
    <source>
        <dbReference type="Google" id="ProtNLM"/>
    </source>
</evidence>
<dbReference type="RefSeq" id="WP_139217955.1">
    <property type="nucleotide sequence ID" value="NZ_BOPI01000011.1"/>
</dbReference>
<dbReference type="EMBL" id="FNYV01000005">
    <property type="protein sequence ID" value="SEJ59373.1"/>
    <property type="molecule type" value="Genomic_DNA"/>
</dbReference>
<gene>
    <name evidence="2" type="ORF">SAMN05443287_105407</name>
</gene>
<evidence type="ECO:0000256" key="1">
    <source>
        <dbReference type="SAM" id="Phobius"/>
    </source>
</evidence>
<feature type="transmembrane region" description="Helical" evidence="1">
    <location>
        <begin position="151"/>
        <end position="172"/>
    </location>
</feature>